<dbReference type="Gene3D" id="3.30.70.141">
    <property type="entry name" value="Nucleoside diphosphate kinase-like domain"/>
    <property type="match status" value="1"/>
</dbReference>
<dbReference type="Proteomes" id="UP000677228">
    <property type="component" value="Unassembled WGS sequence"/>
</dbReference>
<gene>
    <name evidence="1" type="ORF">OVA965_LOCUS3518</name>
    <name evidence="2" type="ORF">TMI583_LOCUS3517</name>
</gene>
<dbReference type="EMBL" id="CAJOBA010000851">
    <property type="protein sequence ID" value="CAF3560756.1"/>
    <property type="molecule type" value="Genomic_DNA"/>
</dbReference>
<organism evidence="1 3">
    <name type="scientific">Didymodactylos carnosus</name>
    <dbReference type="NCBI Taxonomy" id="1234261"/>
    <lineage>
        <taxon>Eukaryota</taxon>
        <taxon>Metazoa</taxon>
        <taxon>Spiralia</taxon>
        <taxon>Gnathifera</taxon>
        <taxon>Rotifera</taxon>
        <taxon>Eurotatoria</taxon>
        <taxon>Bdelloidea</taxon>
        <taxon>Philodinida</taxon>
        <taxon>Philodinidae</taxon>
        <taxon>Didymodactylos</taxon>
    </lineage>
</organism>
<evidence type="ECO:0000313" key="3">
    <source>
        <dbReference type="Proteomes" id="UP000677228"/>
    </source>
</evidence>
<comment type="caution">
    <text evidence="1">The sequence shown here is derived from an EMBL/GenBank/DDBJ whole genome shotgun (WGS) entry which is preliminary data.</text>
</comment>
<dbReference type="EMBL" id="CAJNOK010000851">
    <property type="protein sequence ID" value="CAF0779358.1"/>
    <property type="molecule type" value="Genomic_DNA"/>
</dbReference>
<protein>
    <submittedName>
        <fullName evidence="1">Uncharacterized protein</fullName>
    </submittedName>
</protein>
<dbReference type="Proteomes" id="UP000682733">
    <property type="component" value="Unassembled WGS sequence"/>
</dbReference>
<accession>A0A8S2CQP6</accession>
<dbReference type="AlphaFoldDB" id="A0A8S2CQP6"/>
<reference evidence="1" key="1">
    <citation type="submission" date="2021-02" db="EMBL/GenBank/DDBJ databases">
        <authorList>
            <person name="Nowell W R."/>
        </authorList>
    </citation>
    <scope>NUCLEOTIDE SEQUENCE</scope>
</reference>
<name>A0A8S2CQP6_9BILA</name>
<evidence type="ECO:0000313" key="1">
    <source>
        <dbReference type="EMBL" id="CAF0779358.1"/>
    </source>
</evidence>
<sequence>MCARELIRMIRPLQVVLVQTKYYPINEMSADQIFGNRSYNALIAKGPVIGLEFAGAGSIVICQQSINSLILSKYVNTPYFVSQNSLDAIQQLEKFYNFASMEFGFKLPVIVVGCEVNSTAIDKTTILHFAAAQLNFKICDTLIRFSNGNIHVRDYLD</sequence>
<evidence type="ECO:0000313" key="2">
    <source>
        <dbReference type="EMBL" id="CAF3560756.1"/>
    </source>
</evidence>
<dbReference type="InterPro" id="IPR036850">
    <property type="entry name" value="NDK-like_dom_sf"/>
</dbReference>
<proteinExistence type="predicted"/>